<evidence type="ECO:0000256" key="4">
    <source>
        <dbReference type="ARBA" id="ARBA00022679"/>
    </source>
</evidence>
<evidence type="ECO:0000256" key="2">
    <source>
        <dbReference type="ARBA" id="ARBA00022448"/>
    </source>
</evidence>
<keyword evidence="9" id="KW-1185">Reference proteome</keyword>
<evidence type="ECO:0000256" key="1">
    <source>
        <dbReference type="ARBA" id="ARBA00004496"/>
    </source>
</evidence>
<accession>A0A318KRH7</accession>
<keyword evidence="4" id="KW-0808">Transferase</keyword>
<feature type="domain" description="PTS EIIA type-1" evidence="7">
    <location>
        <begin position="32"/>
        <end position="136"/>
    </location>
</feature>
<keyword evidence="6" id="KW-0418">Kinase</keyword>
<protein>
    <submittedName>
        <fullName evidence="8">PTS system glucose-specific IIA component</fullName>
    </submittedName>
</protein>
<keyword evidence="3" id="KW-0762">Sugar transport</keyword>
<dbReference type="PROSITE" id="PS00371">
    <property type="entry name" value="PTS_EIIA_TYPE_1_HIS"/>
    <property type="match status" value="1"/>
</dbReference>
<evidence type="ECO:0000256" key="6">
    <source>
        <dbReference type="ARBA" id="ARBA00022777"/>
    </source>
</evidence>
<dbReference type="EMBL" id="QJKH01000003">
    <property type="protein sequence ID" value="PXX80441.1"/>
    <property type="molecule type" value="Genomic_DNA"/>
</dbReference>
<dbReference type="NCBIfam" id="TIGR00830">
    <property type="entry name" value="PTBA"/>
    <property type="match status" value="1"/>
</dbReference>
<evidence type="ECO:0000256" key="3">
    <source>
        <dbReference type="ARBA" id="ARBA00022597"/>
    </source>
</evidence>
<sequence>MFGLFKKKEVIKEVMVNAICEGLVVPIEQVPDRVFANKTLGDGVGFILDQDTIFAPCDGEIIMLAGTYHALGLRLKNGAEILIHIGLDTVYLNGQGLKPKVKKGDFVKQGQQLLEIDRRLMKEKKIDLTTPLLLTTNEEYRLTMIKNNGTVNIIHEPILKIERI</sequence>
<evidence type="ECO:0000259" key="7">
    <source>
        <dbReference type="PROSITE" id="PS51093"/>
    </source>
</evidence>
<dbReference type="Proteomes" id="UP000247612">
    <property type="component" value="Unassembled WGS sequence"/>
</dbReference>
<dbReference type="STRING" id="1034346.GCA_000313565_02145"/>
<dbReference type="GO" id="GO:0016301">
    <property type="term" value="F:kinase activity"/>
    <property type="evidence" value="ECO:0007669"/>
    <property type="project" value="UniProtKB-KW"/>
</dbReference>
<dbReference type="GO" id="GO:0009401">
    <property type="term" value="P:phosphoenolpyruvate-dependent sugar phosphotransferase system"/>
    <property type="evidence" value="ECO:0007669"/>
    <property type="project" value="UniProtKB-KW"/>
</dbReference>
<proteinExistence type="predicted"/>
<dbReference type="GO" id="GO:0005737">
    <property type="term" value="C:cytoplasm"/>
    <property type="evidence" value="ECO:0007669"/>
    <property type="project" value="UniProtKB-SubCell"/>
</dbReference>
<evidence type="ECO:0000256" key="5">
    <source>
        <dbReference type="ARBA" id="ARBA00022683"/>
    </source>
</evidence>
<gene>
    <name evidence="8" type="ORF">DES51_10332</name>
</gene>
<dbReference type="Pfam" id="PF00358">
    <property type="entry name" value="PTS_EIIA_1"/>
    <property type="match status" value="1"/>
</dbReference>
<dbReference type="AlphaFoldDB" id="A0A318KRH7"/>
<dbReference type="PANTHER" id="PTHR45008:SF1">
    <property type="entry name" value="PTS SYSTEM GLUCOSE-SPECIFIC EIIA COMPONENT"/>
    <property type="match status" value="1"/>
</dbReference>
<organism evidence="8 9">
    <name type="scientific">Dielma fastidiosa</name>
    <dbReference type="NCBI Taxonomy" id="1034346"/>
    <lineage>
        <taxon>Bacteria</taxon>
        <taxon>Bacillati</taxon>
        <taxon>Bacillota</taxon>
        <taxon>Erysipelotrichia</taxon>
        <taxon>Erysipelotrichales</taxon>
        <taxon>Erysipelotrichaceae</taxon>
        <taxon>Dielma</taxon>
    </lineage>
</organism>
<dbReference type="PANTHER" id="PTHR45008">
    <property type="entry name" value="PTS SYSTEM GLUCOSE-SPECIFIC EIIA COMPONENT"/>
    <property type="match status" value="1"/>
</dbReference>
<evidence type="ECO:0000313" key="8">
    <source>
        <dbReference type="EMBL" id="PXX80441.1"/>
    </source>
</evidence>
<name>A0A318KRH7_9FIRM</name>
<keyword evidence="2" id="KW-0813">Transport</keyword>
<dbReference type="PROSITE" id="PS51093">
    <property type="entry name" value="PTS_EIIA_TYPE_1"/>
    <property type="match status" value="1"/>
</dbReference>
<comment type="subcellular location">
    <subcellularLocation>
        <location evidence="1">Cytoplasm</location>
    </subcellularLocation>
</comment>
<dbReference type="RefSeq" id="WP_022938447.1">
    <property type="nucleotide sequence ID" value="NZ_CABKRQ010000005.1"/>
</dbReference>
<keyword evidence="5" id="KW-0598">Phosphotransferase system</keyword>
<reference evidence="8 9" key="1">
    <citation type="submission" date="2018-05" db="EMBL/GenBank/DDBJ databases">
        <title>Genomic Encyclopedia of Type Strains, Phase IV (KMG-IV): sequencing the most valuable type-strain genomes for metagenomic binning, comparative biology and taxonomic classification.</title>
        <authorList>
            <person name="Goeker M."/>
        </authorList>
    </citation>
    <scope>NUCLEOTIDE SEQUENCE [LARGE SCALE GENOMIC DNA]</scope>
    <source>
        <strain evidence="8 9">JC118</strain>
    </source>
</reference>
<dbReference type="InterPro" id="IPR050890">
    <property type="entry name" value="PTS_EIIA_component"/>
</dbReference>
<dbReference type="Gene3D" id="2.70.70.10">
    <property type="entry name" value="Glucose Permease (Domain IIA)"/>
    <property type="match status" value="1"/>
</dbReference>
<evidence type="ECO:0000313" key="9">
    <source>
        <dbReference type="Proteomes" id="UP000247612"/>
    </source>
</evidence>
<dbReference type="InterPro" id="IPR001127">
    <property type="entry name" value="PTS_EIIA_1_perm"/>
</dbReference>
<dbReference type="OrthoDB" id="92465at2"/>
<dbReference type="SUPFAM" id="SSF51261">
    <property type="entry name" value="Duplicated hybrid motif"/>
    <property type="match status" value="1"/>
</dbReference>
<comment type="caution">
    <text evidence="8">The sequence shown here is derived from an EMBL/GenBank/DDBJ whole genome shotgun (WGS) entry which is preliminary data.</text>
</comment>
<dbReference type="InterPro" id="IPR011055">
    <property type="entry name" value="Dup_hybrid_motif"/>
</dbReference>